<gene>
    <name evidence="2" type="ORF">Tci_021299</name>
</gene>
<protein>
    <submittedName>
        <fullName evidence="2">Uncharacterized protein</fullName>
    </submittedName>
</protein>
<dbReference type="EMBL" id="BKCJ010002548">
    <property type="protein sequence ID" value="GEU49321.1"/>
    <property type="molecule type" value="Genomic_DNA"/>
</dbReference>
<evidence type="ECO:0000256" key="1">
    <source>
        <dbReference type="SAM" id="MobiDB-lite"/>
    </source>
</evidence>
<evidence type="ECO:0000313" key="2">
    <source>
        <dbReference type="EMBL" id="GEU49321.1"/>
    </source>
</evidence>
<name>A0A6L2KIN6_TANCI</name>
<accession>A0A6L2KIN6</accession>
<feature type="region of interest" description="Disordered" evidence="1">
    <location>
        <begin position="100"/>
        <end position="123"/>
    </location>
</feature>
<comment type="caution">
    <text evidence="2">The sequence shown here is derived from an EMBL/GenBank/DDBJ whole genome shotgun (WGS) entry which is preliminary data.</text>
</comment>
<proteinExistence type="predicted"/>
<dbReference type="AlphaFoldDB" id="A0A6L2KIN6"/>
<feature type="region of interest" description="Disordered" evidence="1">
    <location>
        <begin position="144"/>
        <end position="227"/>
    </location>
</feature>
<reference evidence="2" key="1">
    <citation type="journal article" date="2019" name="Sci. Rep.">
        <title>Draft genome of Tanacetum cinerariifolium, the natural source of mosquito coil.</title>
        <authorList>
            <person name="Yamashiro T."/>
            <person name="Shiraishi A."/>
            <person name="Satake H."/>
            <person name="Nakayama K."/>
        </authorList>
    </citation>
    <scope>NUCLEOTIDE SEQUENCE</scope>
</reference>
<sequence length="281" mass="30438">MPEFTSEYGISEDVHPELPGPEDRIVDFLEEDMDLCNLINAPNPSKVKTGLHPRAAHEVPLLTAIASRVIDMEDPNATTESSGILFVIEKSPLDFYNENPSSPMTKGKGPEDQAHETVTPEIPLTGNMPAIEAASELSLEEQVVAMKPRSSKKRGRRVNDGADANAPPKVLRKDYASVHPRQSTRGGKSLPTMGLAAGATSVTPADTKGVNDPDPLSYAEPQPHPGQSMTQVREIDLLLIHGWGTRGYLLAMMGRDQQLSPGYPGRMPRCCRSHSAVGVFL</sequence>
<organism evidence="2">
    <name type="scientific">Tanacetum cinerariifolium</name>
    <name type="common">Dalmatian daisy</name>
    <name type="synonym">Chrysanthemum cinerariifolium</name>
    <dbReference type="NCBI Taxonomy" id="118510"/>
    <lineage>
        <taxon>Eukaryota</taxon>
        <taxon>Viridiplantae</taxon>
        <taxon>Streptophyta</taxon>
        <taxon>Embryophyta</taxon>
        <taxon>Tracheophyta</taxon>
        <taxon>Spermatophyta</taxon>
        <taxon>Magnoliopsida</taxon>
        <taxon>eudicotyledons</taxon>
        <taxon>Gunneridae</taxon>
        <taxon>Pentapetalae</taxon>
        <taxon>asterids</taxon>
        <taxon>campanulids</taxon>
        <taxon>Asterales</taxon>
        <taxon>Asteraceae</taxon>
        <taxon>Asteroideae</taxon>
        <taxon>Anthemideae</taxon>
        <taxon>Anthemidinae</taxon>
        <taxon>Tanacetum</taxon>
    </lineage>
</organism>
<feature type="region of interest" description="Disordered" evidence="1">
    <location>
        <begin position="1"/>
        <end position="20"/>
    </location>
</feature>